<dbReference type="PANTHER" id="PTHR43156:SF9">
    <property type="entry name" value="HAMP DOMAIN-CONTAINING PROTEIN"/>
    <property type="match status" value="1"/>
</dbReference>
<dbReference type="RefSeq" id="WP_101333583.1">
    <property type="nucleotide sequence ID" value="NZ_PJNI01000002.1"/>
</dbReference>
<sequence length="268" mass="30388">MTDSLNYAQRIQEAILDGNVIEEDLLPAHFVFNQPKQIVSGDFFWRNKTTNGNIVWAVVDCTGHGVPGAFMSIIGVRLLNEIVIEQGVSDPGTILDKLKEGVIHTLNQKDQSNHKQDGMDMVICVWDPKTNLLEFAGANNSIYILRPDISNINHTLPKARFKTFESNLLEIKGDRSPIGYYPYFNQPFETIKIQLEKGDVIYALSDGFQDQFGGSKNKKYTTKRMKRFMSNHADHSIDQQSIIFKDELNKWKGGYEQIDDVCIVGVKV</sequence>
<dbReference type="Proteomes" id="UP000236654">
    <property type="component" value="Unassembled WGS sequence"/>
</dbReference>
<feature type="domain" description="PPM-type phosphatase" evidence="2">
    <location>
        <begin position="22"/>
        <end position="268"/>
    </location>
</feature>
<dbReference type="GO" id="GO:0016791">
    <property type="term" value="F:phosphatase activity"/>
    <property type="evidence" value="ECO:0007669"/>
    <property type="project" value="TreeGrafter"/>
</dbReference>
<comment type="caution">
    <text evidence="3">The sequence shown here is derived from an EMBL/GenBank/DDBJ whole genome shotgun (WGS) entry which is preliminary data.</text>
</comment>
<dbReference type="OrthoDB" id="9763484at2"/>
<dbReference type="InterPro" id="IPR001932">
    <property type="entry name" value="PPM-type_phosphatase-like_dom"/>
</dbReference>
<accession>A0A2I0R4U3</accession>
<gene>
    <name evidence="3" type="ORF">CW751_03325</name>
</gene>
<dbReference type="SMART" id="SM00331">
    <property type="entry name" value="PP2C_SIG"/>
    <property type="match status" value="1"/>
</dbReference>
<dbReference type="InterPro" id="IPR036457">
    <property type="entry name" value="PPM-type-like_dom_sf"/>
</dbReference>
<organism evidence="3 4">
    <name type="scientific">Brumimicrobium salinarum</name>
    <dbReference type="NCBI Taxonomy" id="2058658"/>
    <lineage>
        <taxon>Bacteria</taxon>
        <taxon>Pseudomonadati</taxon>
        <taxon>Bacteroidota</taxon>
        <taxon>Flavobacteriia</taxon>
        <taxon>Flavobacteriales</taxon>
        <taxon>Crocinitomicaceae</taxon>
        <taxon>Brumimicrobium</taxon>
    </lineage>
</organism>
<dbReference type="AlphaFoldDB" id="A0A2I0R4U3"/>
<dbReference type="Gene3D" id="3.60.40.10">
    <property type="entry name" value="PPM-type phosphatase domain"/>
    <property type="match status" value="1"/>
</dbReference>
<protein>
    <recommendedName>
        <fullName evidence="2">PPM-type phosphatase domain-containing protein</fullName>
    </recommendedName>
</protein>
<evidence type="ECO:0000313" key="4">
    <source>
        <dbReference type="Proteomes" id="UP000236654"/>
    </source>
</evidence>
<evidence type="ECO:0000259" key="2">
    <source>
        <dbReference type="SMART" id="SM00331"/>
    </source>
</evidence>
<name>A0A2I0R4U3_9FLAO</name>
<evidence type="ECO:0000256" key="1">
    <source>
        <dbReference type="ARBA" id="ARBA00022801"/>
    </source>
</evidence>
<keyword evidence="4" id="KW-1185">Reference proteome</keyword>
<dbReference type="EMBL" id="PJNI01000002">
    <property type="protein sequence ID" value="PKR81569.1"/>
    <property type="molecule type" value="Genomic_DNA"/>
</dbReference>
<dbReference type="InterPro" id="IPR052016">
    <property type="entry name" value="Bact_Sigma-Reg"/>
</dbReference>
<reference evidence="3 4" key="1">
    <citation type="submission" date="2017-12" db="EMBL/GenBank/DDBJ databases">
        <title>The draft genome sequence of Brumimicrobium saltpan LHR20.</title>
        <authorList>
            <person name="Do Z.-J."/>
            <person name="Luo H.-R."/>
        </authorList>
    </citation>
    <scope>NUCLEOTIDE SEQUENCE [LARGE SCALE GENOMIC DNA]</scope>
    <source>
        <strain evidence="3 4">LHR20</strain>
    </source>
</reference>
<dbReference type="PANTHER" id="PTHR43156">
    <property type="entry name" value="STAGE II SPORULATION PROTEIN E-RELATED"/>
    <property type="match status" value="1"/>
</dbReference>
<dbReference type="Pfam" id="PF07228">
    <property type="entry name" value="SpoIIE"/>
    <property type="match status" value="1"/>
</dbReference>
<keyword evidence="1" id="KW-0378">Hydrolase</keyword>
<proteinExistence type="predicted"/>
<evidence type="ECO:0000313" key="3">
    <source>
        <dbReference type="EMBL" id="PKR81569.1"/>
    </source>
</evidence>